<feature type="binding site" evidence="14">
    <location>
        <position position="292"/>
    </location>
    <ligand>
        <name>substrate</name>
    </ligand>
</feature>
<evidence type="ECO:0000313" key="15">
    <source>
        <dbReference type="Ensembl" id="ENSEEEP00000003267.2"/>
    </source>
</evidence>
<keyword evidence="9 13" id="KW-0408">Iron</keyword>
<dbReference type="OMA" id="FVFRSVM"/>
<feature type="binding site" description="axial binding residue" evidence="13">
    <location>
        <position position="448"/>
    </location>
    <ligand>
        <name>heme</name>
        <dbReference type="ChEBI" id="CHEBI:30413"/>
    </ligand>
    <ligandPart>
        <name>Fe</name>
        <dbReference type="ChEBI" id="CHEBI:18248"/>
    </ligandPart>
</feature>
<dbReference type="GO" id="GO:0016705">
    <property type="term" value="F:oxidoreductase activity, acting on paired donors, with incorporation or reduction of molecular oxygen"/>
    <property type="evidence" value="ECO:0007669"/>
    <property type="project" value="InterPro"/>
</dbReference>
<comment type="similarity">
    <text evidence="4">Belongs to the cytochrome P450 family.</text>
</comment>
<dbReference type="InterPro" id="IPR002403">
    <property type="entry name" value="Cyt_P450_E_grp-IV"/>
</dbReference>
<evidence type="ECO:0000256" key="13">
    <source>
        <dbReference type="PIRSR" id="PIRSR000047-1"/>
    </source>
</evidence>
<evidence type="ECO:0000256" key="10">
    <source>
        <dbReference type="ARBA" id="ARBA00023098"/>
    </source>
</evidence>
<dbReference type="STRING" id="8005.ENSEEEP00000003267"/>
<dbReference type="PANTHER" id="PTHR24304:SF3">
    <property type="entry name" value="CHOLESTEROL 7-ALPHA-MONOOXYGENASE"/>
    <property type="match status" value="1"/>
</dbReference>
<keyword evidence="7" id="KW-0256">Endoplasmic reticulum</keyword>
<dbReference type="InterPro" id="IPR036396">
    <property type="entry name" value="Cyt_P450_sf"/>
</dbReference>
<reference evidence="16" key="2">
    <citation type="journal article" date="2017" name="Sci. Adv.">
        <title>A tail of two voltages: Proteomic comparison of the three electric organs of the electric eel.</title>
        <authorList>
            <person name="Traeger L.L."/>
            <person name="Sabat G."/>
            <person name="Barrett-Wilt G.A."/>
            <person name="Wells G.B."/>
            <person name="Sussman M.R."/>
        </authorList>
    </citation>
    <scope>NUCLEOTIDE SEQUENCE [LARGE SCALE GENOMIC DNA]</scope>
</reference>
<keyword evidence="12" id="KW-0753">Steroid metabolism</keyword>
<comment type="pathway">
    <text evidence="3">Lipid metabolism; bile acid biosynthesis.</text>
</comment>
<evidence type="ECO:0008006" key="17">
    <source>
        <dbReference type="Google" id="ProtNLM"/>
    </source>
</evidence>
<evidence type="ECO:0000256" key="8">
    <source>
        <dbReference type="ARBA" id="ARBA00023002"/>
    </source>
</evidence>
<dbReference type="InterPro" id="IPR024204">
    <property type="entry name" value="Cyt_P450_CYP7A1-type"/>
</dbReference>
<comment type="cofactor">
    <cofactor evidence="1 13">
        <name>heme</name>
        <dbReference type="ChEBI" id="CHEBI:30413"/>
    </cofactor>
</comment>
<keyword evidence="10" id="KW-0443">Lipid metabolism</keyword>
<evidence type="ECO:0000256" key="14">
    <source>
        <dbReference type="PIRSR" id="PIRSR000047-2"/>
    </source>
</evidence>
<sequence length="517" mass="58436">MALWILSLLVFGLPFLLLRICGESRKRQLKEPPLVMGWLPFFGVMLDYIKDPLGFLQATQRQHGDIFTCKIAGKYFTFVTDPFSFSAIMRQGKNLDFQKFAMHFSQRVFGHADFSGPLLSESYREIHALFQQTLQGPPLQQLTEVMLGNLQAVLGRSLPSGGRWKEEGLQSFTNRIMFEAGYLTLFGKEERLLPVERAAQVAATCMMKAERDFMVFDRAFPVLAGGVPIALCMRAWRAREALTEELVQSKLYQRLCISDLIQRRMDAFNRMHLDETGTARTHVCMLWASQANTLPAAFWSLYYTLRHPEALTAACAEVDRVLKESNQSSYDHDQPISFSKEQLESMTVLDSIIKEALRLSSASMMIRVASDNFAFTLDSGQTAVIRKGDYIALYPQLIHLDPEIYPNPTEFKYDRFLDEAGHVRTEFFKGGRLLKHCLIPFGSGASKCPGRYFAMNEIKQFLLLVLCRCELHLVDSAAVPVPDSTRAGLGILPPSCDVPIQYRARAAWRGEGRAGAH</sequence>
<protein>
    <recommendedName>
        <fullName evidence="17">Cytochrome P450, family 7, subfamily B, polypeptide 1</fullName>
    </recommendedName>
</protein>
<dbReference type="PANTHER" id="PTHR24304">
    <property type="entry name" value="CYTOCHROME P450 FAMILY 7"/>
    <property type="match status" value="1"/>
</dbReference>
<evidence type="ECO:0000256" key="6">
    <source>
        <dbReference type="ARBA" id="ARBA00022723"/>
    </source>
</evidence>
<reference evidence="15" key="4">
    <citation type="submission" date="2025-08" db="UniProtKB">
        <authorList>
            <consortium name="Ensembl"/>
        </authorList>
    </citation>
    <scope>IDENTIFICATION</scope>
</reference>
<organism evidence="15 16">
    <name type="scientific">Electrophorus electricus</name>
    <name type="common">Electric eel</name>
    <name type="synonym">Gymnotus electricus</name>
    <dbReference type="NCBI Taxonomy" id="8005"/>
    <lineage>
        <taxon>Eukaryota</taxon>
        <taxon>Metazoa</taxon>
        <taxon>Chordata</taxon>
        <taxon>Craniata</taxon>
        <taxon>Vertebrata</taxon>
        <taxon>Euteleostomi</taxon>
        <taxon>Actinopterygii</taxon>
        <taxon>Neopterygii</taxon>
        <taxon>Teleostei</taxon>
        <taxon>Ostariophysi</taxon>
        <taxon>Gymnotiformes</taxon>
        <taxon>Gymnotoidei</taxon>
        <taxon>Gymnotidae</taxon>
        <taxon>Electrophorus</taxon>
    </lineage>
</organism>
<keyword evidence="6 13" id="KW-0479">Metal-binding</keyword>
<dbReference type="SUPFAM" id="SSF48264">
    <property type="entry name" value="Cytochrome P450"/>
    <property type="match status" value="1"/>
</dbReference>
<reference evidence="16" key="1">
    <citation type="journal article" date="2014" name="Science">
        <title>Nonhuman genetics. Genomic basis for the convergent evolution of electric organs.</title>
        <authorList>
            <person name="Gallant J.R."/>
            <person name="Traeger L.L."/>
            <person name="Volkening J.D."/>
            <person name="Moffett H."/>
            <person name="Chen P.H."/>
            <person name="Novina C.D."/>
            <person name="Phillips G.N.Jr."/>
            <person name="Anand R."/>
            <person name="Wells G.B."/>
            <person name="Pinch M."/>
            <person name="Guth R."/>
            <person name="Unguez G.A."/>
            <person name="Albert J.S."/>
            <person name="Zakon H.H."/>
            <person name="Samanta M.P."/>
            <person name="Sussman M.R."/>
        </authorList>
    </citation>
    <scope>NUCLEOTIDE SEQUENCE [LARGE SCALE GENOMIC DNA]</scope>
</reference>
<proteinExistence type="inferred from homology"/>
<evidence type="ECO:0000256" key="1">
    <source>
        <dbReference type="ARBA" id="ARBA00001971"/>
    </source>
</evidence>
<dbReference type="Gene3D" id="1.10.630.10">
    <property type="entry name" value="Cytochrome P450"/>
    <property type="match status" value="1"/>
</dbReference>
<dbReference type="GO" id="GO:0008395">
    <property type="term" value="F:steroid hydroxylase activity"/>
    <property type="evidence" value="ECO:0007669"/>
    <property type="project" value="TreeGrafter"/>
</dbReference>
<keyword evidence="8" id="KW-0560">Oxidoreductase</keyword>
<dbReference type="GeneTree" id="ENSGT00940000153141"/>
<dbReference type="PRINTS" id="PR00465">
    <property type="entry name" value="EP450IV"/>
</dbReference>
<dbReference type="PIRSF" id="PIRSF000047">
    <property type="entry name" value="Cytochrome_CYPVIIA1"/>
    <property type="match status" value="1"/>
</dbReference>
<evidence type="ECO:0000256" key="11">
    <source>
        <dbReference type="ARBA" id="ARBA00023136"/>
    </source>
</evidence>
<reference evidence="15" key="5">
    <citation type="submission" date="2025-09" db="UniProtKB">
        <authorList>
            <consortium name="Ensembl"/>
        </authorList>
    </citation>
    <scope>IDENTIFICATION</scope>
</reference>
<evidence type="ECO:0000256" key="3">
    <source>
        <dbReference type="ARBA" id="ARBA00004860"/>
    </source>
</evidence>
<dbReference type="InterPro" id="IPR050529">
    <property type="entry name" value="CYP450_sterol_14alpha_dmase"/>
</dbReference>
<dbReference type="GO" id="GO:0020037">
    <property type="term" value="F:heme binding"/>
    <property type="evidence" value="ECO:0007669"/>
    <property type="project" value="InterPro"/>
</dbReference>
<name>A0A4W4DVD5_ELEEL</name>
<evidence type="ECO:0000256" key="2">
    <source>
        <dbReference type="ARBA" id="ARBA00004586"/>
    </source>
</evidence>
<evidence type="ECO:0000256" key="9">
    <source>
        <dbReference type="ARBA" id="ARBA00023004"/>
    </source>
</evidence>
<keyword evidence="16" id="KW-1185">Reference proteome</keyword>
<evidence type="ECO:0000313" key="16">
    <source>
        <dbReference type="Proteomes" id="UP000314983"/>
    </source>
</evidence>
<dbReference type="InterPro" id="IPR001128">
    <property type="entry name" value="Cyt_P450"/>
</dbReference>
<dbReference type="PRINTS" id="PR00385">
    <property type="entry name" value="P450"/>
</dbReference>
<dbReference type="Proteomes" id="UP000314983">
    <property type="component" value="Chromosome 19"/>
</dbReference>
<keyword evidence="5 13" id="KW-0349">Heme</keyword>
<evidence type="ECO:0000256" key="12">
    <source>
        <dbReference type="ARBA" id="ARBA00023221"/>
    </source>
</evidence>
<accession>A0A4W4DVD5</accession>
<dbReference type="GO" id="GO:0005506">
    <property type="term" value="F:iron ion binding"/>
    <property type="evidence" value="ECO:0007669"/>
    <property type="project" value="InterPro"/>
</dbReference>
<evidence type="ECO:0000256" key="4">
    <source>
        <dbReference type="ARBA" id="ARBA00010617"/>
    </source>
</evidence>
<gene>
    <name evidence="15" type="primary">CYP7B1</name>
</gene>
<dbReference type="GO" id="GO:0042632">
    <property type="term" value="P:cholesterol homeostasis"/>
    <property type="evidence" value="ECO:0007669"/>
    <property type="project" value="TreeGrafter"/>
</dbReference>
<comment type="subcellular location">
    <subcellularLocation>
        <location evidence="2">Endoplasmic reticulum membrane</location>
    </subcellularLocation>
</comment>
<keyword evidence="11" id="KW-0472">Membrane</keyword>
<dbReference type="Pfam" id="PF00067">
    <property type="entry name" value="p450"/>
    <property type="match status" value="1"/>
</dbReference>
<dbReference type="AlphaFoldDB" id="A0A4W4DVD5"/>
<dbReference type="Ensembl" id="ENSEEET00000003315.2">
    <property type="protein sequence ID" value="ENSEEEP00000003267.2"/>
    <property type="gene ID" value="ENSEEEG00000001838.2"/>
</dbReference>
<dbReference type="GO" id="GO:0005789">
    <property type="term" value="C:endoplasmic reticulum membrane"/>
    <property type="evidence" value="ECO:0007669"/>
    <property type="project" value="UniProtKB-SubCell"/>
</dbReference>
<evidence type="ECO:0000256" key="7">
    <source>
        <dbReference type="ARBA" id="ARBA00022824"/>
    </source>
</evidence>
<evidence type="ECO:0000256" key="5">
    <source>
        <dbReference type="ARBA" id="ARBA00022617"/>
    </source>
</evidence>
<feature type="binding site" evidence="14">
    <location>
        <position position="107"/>
    </location>
    <ligand>
        <name>substrate</name>
    </ligand>
</feature>
<dbReference type="GO" id="GO:0006699">
    <property type="term" value="P:bile acid biosynthetic process"/>
    <property type="evidence" value="ECO:0007669"/>
    <property type="project" value="TreeGrafter"/>
</dbReference>
<reference evidence="15" key="3">
    <citation type="submission" date="2020-05" db="EMBL/GenBank/DDBJ databases">
        <title>Electrophorus electricus (electric eel) genome, fEleEle1, primary haplotype.</title>
        <authorList>
            <person name="Myers G."/>
            <person name="Meyer A."/>
            <person name="Fedrigo O."/>
            <person name="Formenti G."/>
            <person name="Rhie A."/>
            <person name="Tracey A."/>
            <person name="Sims Y."/>
            <person name="Jarvis E.D."/>
        </authorList>
    </citation>
    <scope>NUCLEOTIDE SEQUENCE [LARGE SCALE GENOMIC DNA]</scope>
</reference>